<evidence type="ECO:0000256" key="1">
    <source>
        <dbReference type="SAM" id="MobiDB-lite"/>
    </source>
</evidence>
<organism evidence="2 3">
    <name type="scientific">Dorcoceras hygrometricum</name>
    <dbReference type="NCBI Taxonomy" id="472368"/>
    <lineage>
        <taxon>Eukaryota</taxon>
        <taxon>Viridiplantae</taxon>
        <taxon>Streptophyta</taxon>
        <taxon>Embryophyta</taxon>
        <taxon>Tracheophyta</taxon>
        <taxon>Spermatophyta</taxon>
        <taxon>Magnoliopsida</taxon>
        <taxon>eudicotyledons</taxon>
        <taxon>Gunneridae</taxon>
        <taxon>Pentapetalae</taxon>
        <taxon>asterids</taxon>
        <taxon>lamiids</taxon>
        <taxon>Lamiales</taxon>
        <taxon>Gesneriaceae</taxon>
        <taxon>Didymocarpoideae</taxon>
        <taxon>Trichosporeae</taxon>
        <taxon>Loxocarpinae</taxon>
        <taxon>Dorcoceras</taxon>
    </lineage>
</organism>
<name>A0A2Z7AAL7_9LAMI</name>
<feature type="region of interest" description="Disordered" evidence="1">
    <location>
        <begin position="1"/>
        <end position="45"/>
    </location>
</feature>
<dbReference type="Proteomes" id="UP000250235">
    <property type="component" value="Unassembled WGS sequence"/>
</dbReference>
<feature type="compositionally biased region" description="Pro residues" evidence="1">
    <location>
        <begin position="1"/>
        <end position="14"/>
    </location>
</feature>
<accession>A0A2Z7AAL7</accession>
<proteinExistence type="predicted"/>
<dbReference type="AlphaFoldDB" id="A0A2Z7AAL7"/>
<reference evidence="2 3" key="1">
    <citation type="journal article" date="2015" name="Proc. Natl. Acad. Sci. U.S.A.">
        <title>The resurrection genome of Boea hygrometrica: A blueprint for survival of dehydration.</title>
        <authorList>
            <person name="Xiao L."/>
            <person name="Yang G."/>
            <person name="Zhang L."/>
            <person name="Yang X."/>
            <person name="Zhao S."/>
            <person name="Ji Z."/>
            <person name="Zhou Q."/>
            <person name="Hu M."/>
            <person name="Wang Y."/>
            <person name="Chen M."/>
            <person name="Xu Y."/>
            <person name="Jin H."/>
            <person name="Xiao X."/>
            <person name="Hu G."/>
            <person name="Bao F."/>
            <person name="Hu Y."/>
            <person name="Wan P."/>
            <person name="Li L."/>
            <person name="Deng X."/>
            <person name="Kuang T."/>
            <person name="Xiang C."/>
            <person name="Zhu J.K."/>
            <person name="Oliver M.J."/>
            <person name="He Y."/>
        </authorList>
    </citation>
    <scope>NUCLEOTIDE SEQUENCE [LARGE SCALE GENOMIC DNA]</scope>
    <source>
        <strain evidence="3">cv. XS01</strain>
    </source>
</reference>
<evidence type="ECO:0000313" key="2">
    <source>
        <dbReference type="EMBL" id="KZV18758.1"/>
    </source>
</evidence>
<keyword evidence="3" id="KW-1185">Reference proteome</keyword>
<evidence type="ECO:0000313" key="3">
    <source>
        <dbReference type="Proteomes" id="UP000250235"/>
    </source>
</evidence>
<protein>
    <submittedName>
        <fullName evidence="2">Uncharacterized protein</fullName>
    </submittedName>
</protein>
<gene>
    <name evidence="2" type="ORF">F511_13031</name>
</gene>
<dbReference type="EMBL" id="KV017217">
    <property type="protein sequence ID" value="KZV18758.1"/>
    <property type="molecule type" value="Genomic_DNA"/>
</dbReference>
<sequence length="59" mass="6288">MAGAPPVGPPPGPTGPNLTDHAQTVDQPGRTDRGKLTHQPCSAMRHPRPLRLYLVHSTT</sequence>